<keyword evidence="1" id="KW-1133">Transmembrane helix</keyword>
<accession>A0ABN9R5S2</accession>
<dbReference type="SUPFAM" id="SSF90112">
    <property type="entry name" value="Neurotransmitter-gated ion-channel transmembrane pore"/>
    <property type="match status" value="1"/>
</dbReference>
<dbReference type="Gene3D" id="1.20.58.390">
    <property type="entry name" value="Neurotransmitter-gated ion-channel transmembrane domain"/>
    <property type="match status" value="1"/>
</dbReference>
<dbReference type="EMBL" id="CAUYUJ010005558">
    <property type="protein sequence ID" value="CAK0814149.1"/>
    <property type="molecule type" value="Genomic_DNA"/>
</dbReference>
<proteinExistence type="predicted"/>
<sequence>DQGLLCYASSAKSGTLPRLGLAFQVRELHSVDPTTGTWQGEVRLHLCVAGKETLGLDLREGLQGEDLDRQWERVQQAWPVVEESWSQWGQASSEDPMQFLAQAFGVRVYNVVKGAAPSVRGPSRMSELDLSEGVIGGRWSIEGTFFVPVELSGFPFDTLSWDVIISIIGWSPGIIDMMSSSLINMEEFDIYGLRGQSHPSKNFWVPYVCESNVVPNDARLGESLAYCRFHSRRRPALSVMTNIVLPMCLMAFLGVVGVMQATGSIQNSNSETDGVALEATLLLTVTAMRFNYADTVPKSQLRPTLLDKYIISVMMLLAVTTVGIVLVHEDDMELLQAPWLYIVVVLTLHAYFCFCAWRELRIPPERKAQVLNKTPHAPPEGGCSGQVFTYGFVTKAEVSALQ</sequence>
<dbReference type="InterPro" id="IPR036719">
    <property type="entry name" value="Neuro-gated_channel_TM_sf"/>
</dbReference>
<evidence type="ECO:0000313" key="3">
    <source>
        <dbReference type="Proteomes" id="UP001189429"/>
    </source>
</evidence>
<reference evidence="2" key="1">
    <citation type="submission" date="2023-10" db="EMBL/GenBank/DDBJ databases">
        <authorList>
            <person name="Chen Y."/>
            <person name="Shah S."/>
            <person name="Dougan E. K."/>
            <person name="Thang M."/>
            <person name="Chan C."/>
        </authorList>
    </citation>
    <scope>NUCLEOTIDE SEQUENCE [LARGE SCALE GENOMIC DNA]</scope>
</reference>
<evidence type="ECO:0000313" key="2">
    <source>
        <dbReference type="EMBL" id="CAK0814149.1"/>
    </source>
</evidence>
<feature type="transmembrane region" description="Helical" evidence="1">
    <location>
        <begin position="239"/>
        <end position="262"/>
    </location>
</feature>
<feature type="transmembrane region" description="Helical" evidence="1">
    <location>
        <begin position="305"/>
        <end position="327"/>
    </location>
</feature>
<organism evidence="2 3">
    <name type="scientific">Prorocentrum cordatum</name>
    <dbReference type="NCBI Taxonomy" id="2364126"/>
    <lineage>
        <taxon>Eukaryota</taxon>
        <taxon>Sar</taxon>
        <taxon>Alveolata</taxon>
        <taxon>Dinophyceae</taxon>
        <taxon>Prorocentrales</taxon>
        <taxon>Prorocentraceae</taxon>
        <taxon>Prorocentrum</taxon>
    </lineage>
</organism>
<dbReference type="InterPro" id="IPR038050">
    <property type="entry name" value="Neuro_actylchol_rec"/>
</dbReference>
<feature type="transmembrane region" description="Helical" evidence="1">
    <location>
        <begin position="339"/>
        <end position="357"/>
    </location>
</feature>
<dbReference type="Proteomes" id="UP001189429">
    <property type="component" value="Unassembled WGS sequence"/>
</dbReference>
<evidence type="ECO:0008006" key="4">
    <source>
        <dbReference type="Google" id="ProtNLM"/>
    </source>
</evidence>
<protein>
    <recommendedName>
        <fullName evidence="4">Neurotransmitter-gated ion-channel ligand-binding domain-containing protein</fullName>
    </recommendedName>
</protein>
<gene>
    <name evidence="2" type="ORF">PCOR1329_LOCUS17831</name>
</gene>
<feature type="transmembrane region" description="Helical" evidence="1">
    <location>
        <begin position="274"/>
        <end position="293"/>
    </location>
</feature>
<name>A0ABN9R5S2_9DINO</name>
<feature type="non-terminal residue" evidence="2">
    <location>
        <position position="1"/>
    </location>
</feature>
<keyword evidence="3" id="KW-1185">Reference proteome</keyword>
<comment type="caution">
    <text evidence="2">The sequence shown here is derived from an EMBL/GenBank/DDBJ whole genome shotgun (WGS) entry which is preliminary data.</text>
</comment>
<evidence type="ECO:0000256" key="1">
    <source>
        <dbReference type="SAM" id="Phobius"/>
    </source>
</evidence>
<keyword evidence="1" id="KW-0812">Transmembrane</keyword>
<keyword evidence="1" id="KW-0472">Membrane</keyword>